<proteinExistence type="predicted"/>
<accession>A0AAD5GYH4</accession>
<evidence type="ECO:0000313" key="2">
    <source>
        <dbReference type="EMBL" id="KAI7837396.1"/>
    </source>
</evidence>
<dbReference type="Gene3D" id="2.160.20.10">
    <property type="entry name" value="Single-stranded right-handed beta-helix, Pectin lyase-like"/>
    <property type="match status" value="1"/>
</dbReference>
<reference evidence="2" key="1">
    <citation type="submission" date="2020-11" db="EMBL/GenBank/DDBJ databases">
        <title>Chlorella ohadii genome sequencing and assembly.</title>
        <authorList>
            <person name="Murik O."/>
            <person name="Treves H."/>
            <person name="Kedem I."/>
            <person name="Shotland Y."/>
            <person name="Kaplan A."/>
        </authorList>
    </citation>
    <scope>NUCLEOTIDE SEQUENCE</scope>
    <source>
        <strain evidence="2">1</strain>
    </source>
</reference>
<dbReference type="AlphaFoldDB" id="A0AAD5GYH4"/>
<comment type="caution">
    <text evidence="2">The sequence shown here is derived from an EMBL/GenBank/DDBJ whole genome shotgun (WGS) entry which is preliminary data.</text>
</comment>
<dbReference type="InterPro" id="IPR011050">
    <property type="entry name" value="Pectin_lyase_fold/virulence"/>
</dbReference>
<name>A0AAD5GYH4_9CHLO</name>
<evidence type="ECO:0008006" key="4">
    <source>
        <dbReference type="Google" id="ProtNLM"/>
    </source>
</evidence>
<keyword evidence="3" id="KW-1185">Reference proteome</keyword>
<keyword evidence="1" id="KW-0732">Signal</keyword>
<protein>
    <recommendedName>
        <fullName evidence="4">Pectate lyase superfamily protein domain-containing protein</fullName>
    </recommendedName>
</protein>
<evidence type="ECO:0000256" key="1">
    <source>
        <dbReference type="SAM" id="SignalP"/>
    </source>
</evidence>
<dbReference type="Proteomes" id="UP001205105">
    <property type="component" value="Unassembled WGS sequence"/>
</dbReference>
<feature type="signal peptide" evidence="1">
    <location>
        <begin position="1"/>
        <end position="33"/>
    </location>
</feature>
<sequence>MARAARRPPQRGMSTISMALAAILMLAPTLAAAAPGVSKLWGAAGEAWNPAGRLPNFSFAGYRQGGVPLPTPPATRSVLDFRRAGGTDTQMLQDALAWAHAQPVDPNAYLVLTISAGAYTLTEKLVIKRSRLVLRGAGMGATVLQVPKSLTDIYGPNKDTDWGGYVNAGAFISVSGKTQKGVQVAQITGVANRGDYTVTVNNPAFLTVGEIFDIWFTDINGRFNSAMFDGKADPPPKFNGKTWTRFSPRVLQIVGNRVTLERPLPYPIAPDVCRAAFYRRPATTEEERGWSGVELMNGVQAIYICVSPYSPHHLLFIFGLQERGWSGVELMNGVRNCWVKDIELINPDNGVMVNYMVSQATIRNIRIRYTAPRGNNIPNAHNQPTDADGHWGLVYSFAQDILFDGWDFIGTLEHDVGTGFAGQFGVFMNGLSSDGNLDLHRGLAGPTLYTNINVGKGSKALLSGGPKSAGPNSVAFSTWWGITAAQPVAPNKSDKKPGDCSFGPSINLVGLTLGSTAGMCPSWFYEPAPLAPTNLYAAQLARRQAARSAGALAG</sequence>
<dbReference type="EMBL" id="JADXDR010000154">
    <property type="protein sequence ID" value="KAI7837396.1"/>
    <property type="molecule type" value="Genomic_DNA"/>
</dbReference>
<evidence type="ECO:0000313" key="3">
    <source>
        <dbReference type="Proteomes" id="UP001205105"/>
    </source>
</evidence>
<dbReference type="SUPFAM" id="SSF51126">
    <property type="entry name" value="Pectin lyase-like"/>
    <property type="match status" value="1"/>
</dbReference>
<gene>
    <name evidence="2" type="ORF">COHA_008763</name>
</gene>
<organism evidence="2 3">
    <name type="scientific">Chlorella ohadii</name>
    <dbReference type="NCBI Taxonomy" id="2649997"/>
    <lineage>
        <taxon>Eukaryota</taxon>
        <taxon>Viridiplantae</taxon>
        <taxon>Chlorophyta</taxon>
        <taxon>core chlorophytes</taxon>
        <taxon>Trebouxiophyceae</taxon>
        <taxon>Chlorellales</taxon>
        <taxon>Chlorellaceae</taxon>
        <taxon>Chlorella clade</taxon>
        <taxon>Chlorella</taxon>
    </lineage>
</organism>
<feature type="chain" id="PRO_5041925581" description="Pectate lyase superfamily protein domain-containing protein" evidence="1">
    <location>
        <begin position="34"/>
        <end position="554"/>
    </location>
</feature>
<dbReference type="InterPro" id="IPR012334">
    <property type="entry name" value="Pectin_lyas_fold"/>
</dbReference>